<accession>A0A6M3YUQ6</accession>
<reference evidence="5" key="1">
    <citation type="submission" date="2020-01" db="EMBL/GenBank/DDBJ databases">
        <title>Viral genomes from wild and zoo birds in China.</title>
        <authorList>
            <person name="Lu J."/>
            <person name="Shan T."/>
            <person name="Yang S."/>
            <person name="Zhang W."/>
        </authorList>
    </citation>
    <scope>NUCLEOTIDE SEQUENCE</scope>
    <source>
        <strain evidence="5">Bsk136shi03</strain>
    </source>
</reference>
<dbReference type="InterPro" id="IPR009003">
    <property type="entry name" value="Peptidase_S1_PA"/>
</dbReference>
<sequence>MLVFYVELIVIAICMLSAAFVKSAVDKVALIISAVIVAAFVVQFTLVMIVEYGEELYAEIANTAHGLVSKVELMHVQTFMVCLAILVLLVICTRRGRTVTKAYSNTYTPHYAPERMIPGSSFELKAQMPDFQVEVHGSIDSVNYHPLGQAFWIDEGVVTAAHVIHDIDYVVLKRGEAEIFLEREDFAFLDGDLALYKISQQQTQKLGMRKAKLSPIAVQAKSGLMAQVVAFGQRSFGFLGNYDQFGYCVYGGSTVKGFSGAPYYLNKVVYGMHLGGSQENLGYEAAYIRSVLKPSKTIVANQEGSDDWLLEQAERGESFAYQRSPYDPDEYQVKLNGRYHMVDSDTFRSLQLRATAKPRAAIKYEFEANSVPAVRPLDVPESLTDTRPVQDKSTAEELPLCPRGAMNFKDQGNLMRAPAVIAGAHGPEVVRVTAQVHEPQISSPTVYKSQRPLERSHMESRPLMPAQQNAVSKSTARNRKRASENRLLRNTIEQLSNRLSRMERGQQISQEPTTSMHGSTTNSRQRSENLITTAPQGTVN</sequence>
<feature type="compositionally biased region" description="Basic and acidic residues" evidence="3">
    <location>
        <begin position="451"/>
        <end position="460"/>
    </location>
</feature>
<dbReference type="EMBL" id="MT138162">
    <property type="protein sequence ID" value="QJI53806.1"/>
    <property type="molecule type" value="Genomic_RNA"/>
</dbReference>
<keyword evidence="1" id="KW-0645">Protease</keyword>
<feature type="compositionally biased region" description="Polar residues" evidence="3">
    <location>
        <begin position="506"/>
        <end position="540"/>
    </location>
</feature>
<evidence type="ECO:0000256" key="2">
    <source>
        <dbReference type="ARBA" id="ARBA00022801"/>
    </source>
</evidence>
<proteinExistence type="predicted"/>
<dbReference type="GO" id="GO:0006508">
    <property type="term" value="P:proteolysis"/>
    <property type="evidence" value="ECO:0007669"/>
    <property type="project" value="UniProtKB-KW"/>
</dbReference>
<keyword evidence="4" id="KW-0812">Transmembrane</keyword>
<feature type="region of interest" description="Disordered" evidence="3">
    <location>
        <begin position="441"/>
        <end position="540"/>
    </location>
</feature>
<keyword evidence="4" id="KW-0472">Membrane</keyword>
<protein>
    <submittedName>
        <fullName evidence="5">Uncharacterized protein</fullName>
    </submittedName>
</protein>
<evidence type="ECO:0000313" key="5">
    <source>
        <dbReference type="EMBL" id="QJI53806.1"/>
    </source>
</evidence>
<feature type="transmembrane region" description="Helical" evidence="4">
    <location>
        <begin position="6"/>
        <end position="21"/>
    </location>
</feature>
<organism evidence="5">
    <name type="scientific">Solemoviridae sp</name>
    <dbReference type="NCBI Taxonomy" id="2715208"/>
    <lineage>
        <taxon>Viruses</taxon>
        <taxon>Riboviria</taxon>
        <taxon>Orthornavirae</taxon>
        <taxon>Pisuviricota</taxon>
        <taxon>Pisoniviricetes</taxon>
        <taxon>Sobelivirales</taxon>
        <taxon>Solemoviridae</taxon>
    </lineage>
</organism>
<dbReference type="Gene3D" id="2.40.10.10">
    <property type="entry name" value="Trypsin-like serine proteases"/>
    <property type="match status" value="1"/>
</dbReference>
<name>A0A6M3YUQ6_9VIRU</name>
<feature type="transmembrane region" description="Helical" evidence="4">
    <location>
        <begin position="28"/>
        <end position="53"/>
    </location>
</feature>
<dbReference type="GO" id="GO:0008233">
    <property type="term" value="F:peptidase activity"/>
    <property type="evidence" value="ECO:0007669"/>
    <property type="project" value="UniProtKB-KW"/>
</dbReference>
<evidence type="ECO:0000256" key="3">
    <source>
        <dbReference type="SAM" id="MobiDB-lite"/>
    </source>
</evidence>
<evidence type="ECO:0000256" key="4">
    <source>
        <dbReference type="SAM" id="Phobius"/>
    </source>
</evidence>
<keyword evidence="4" id="KW-1133">Transmembrane helix</keyword>
<feature type="compositionally biased region" description="Polar residues" evidence="3">
    <location>
        <begin position="466"/>
        <end position="475"/>
    </location>
</feature>
<keyword evidence="2" id="KW-0378">Hydrolase</keyword>
<feature type="transmembrane region" description="Helical" evidence="4">
    <location>
        <begin position="73"/>
        <end position="92"/>
    </location>
</feature>
<dbReference type="InterPro" id="IPR043504">
    <property type="entry name" value="Peptidase_S1_PA_chymotrypsin"/>
</dbReference>
<dbReference type="SUPFAM" id="SSF50494">
    <property type="entry name" value="Trypsin-like serine proteases"/>
    <property type="match status" value="1"/>
</dbReference>
<evidence type="ECO:0000256" key="1">
    <source>
        <dbReference type="ARBA" id="ARBA00022670"/>
    </source>
</evidence>